<evidence type="ECO:0000313" key="1">
    <source>
        <dbReference type="EMBL" id="KAL2916505.1"/>
    </source>
</evidence>
<dbReference type="PANTHER" id="PTHR28608:SF1">
    <property type="entry name" value="INTEGRATOR COMPLEX SUBUNIT 2"/>
    <property type="match status" value="1"/>
</dbReference>
<dbReference type="EMBL" id="JADGIZ020000016">
    <property type="protein sequence ID" value="KAL2916505.1"/>
    <property type="molecule type" value="Genomic_DNA"/>
</dbReference>
<dbReference type="Pfam" id="PF14750">
    <property type="entry name" value="INTS2"/>
    <property type="match status" value="2"/>
</dbReference>
<dbReference type="InterPro" id="IPR029321">
    <property type="entry name" value="INTS2"/>
</dbReference>
<protein>
    <submittedName>
        <fullName evidence="1">Integrator complex subunit 2</fullName>
    </submittedName>
</protein>
<dbReference type="PANTHER" id="PTHR28608">
    <property type="entry name" value="INTEGRATOR COMPLEX SUBUNIT 2"/>
    <property type="match status" value="1"/>
</dbReference>
<dbReference type="Proteomes" id="UP001527925">
    <property type="component" value="Unassembled WGS sequence"/>
</dbReference>
<comment type="caution">
    <text evidence="1">The sequence shown here is derived from an EMBL/GenBank/DDBJ whole genome shotgun (WGS) entry which is preliminary data.</text>
</comment>
<accession>A0ABR4NAG0</accession>
<organism evidence="1 2">
    <name type="scientific">Polyrhizophydium stewartii</name>
    <dbReference type="NCBI Taxonomy" id="2732419"/>
    <lineage>
        <taxon>Eukaryota</taxon>
        <taxon>Fungi</taxon>
        <taxon>Fungi incertae sedis</taxon>
        <taxon>Chytridiomycota</taxon>
        <taxon>Chytridiomycota incertae sedis</taxon>
        <taxon>Chytridiomycetes</taxon>
        <taxon>Rhizophydiales</taxon>
        <taxon>Rhizophydiales incertae sedis</taxon>
        <taxon>Polyrhizophydium</taxon>
    </lineage>
</organism>
<keyword evidence="2" id="KW-1185">Reference proteome</keyword>
<name>A0ABR4NAG0_9FUNG</name>
<proteinExistence type="predicted"/>
<sequence length="854" mass="96222">MNSASDAARGQFWKAIDDAQEWCEAEHRRATTTPDAPWVKPELHDDNAERLCREWTKVLRASRRIHADMTANPASAAFSGDVDEATTAMLVGWAAIAYPQAVADLVPLILAKHIGPRAEVGDLGQGDLRIWPRPSKPRPETVFMFELKEVVSGDIQEITLLNLIADEQSAWIARDHQQCQKTLGRQRLIMIHTAKEFKDTLRNLIDGSFSEFACVVGVYVFTDQPLEVRRLIVGALHMSCYMRQESFALLRHIFTKEIFTSEKLGETAIKLAQQPLHAIVGAEDMSVSLMYHLLKARIFHNANIDIQKAIYSLLRQPIRDQKMLAHLLRLYCECSFDAVGPFSKLPIEPAHVLHAFASRDAALSEQALICFCLLYHRRLWFERPAPLCDTYDDDFIASLCLRPVLDYAERNIKEVPLFAQMVACAVEQCPEYYEPRIFLDTQECATPFDLVDPLFYMQIDSAAFAIHLNHENFDKMVFRSNVHLLRPLFANPDTERSNVIKVLHVLNSKPEHDAFSVLDSVLYLFQGLSQPSSASGELDYWFKQYWLRMLRYQPQQTFAQSMKQLADLPRFRSGSGTVQPRDDSSHVLVVLQYGDLFFRRPSLLPIFLHIKMAKSITEPQKASALLAQDSAIVQSLLEHCIDKPSDDVSSKQLCLHIHEIFVNNVASLRLIHFQGYDPRLVPLVVEQIPSMHVVIDMIPELLADPKLTRERFVFTVVLTAHLAAKYPLQKSLTVAQETVWPAIERWASPIMPAAKDPGAPAADGAAELRSLTDGEMERVTTGLIEIMPCLVTLCFGLPTLLEKVSKFVADVQSSAARIKPERRSDDLEAAAMAALAGLSTRVIHATEGINKSLL</sequence>
<gene>
    <name evidence="1" type="primary">INTS2</name>
    <name evidence="1" type="ORF">HK105_203938</name>
</gene>
<reference evidence="1 2" key="1">
    <citation type="submission" date="2023-09" db="EMBL/GenBank/DDBJ databases">
        <title>Pangenome analysis of Batrachochytrium dendrobatidis and related Chytrids.</title>
        <authorList>
            <person name="Yacoub M.N."/>
            <person name="Stajich J.E."/>
            <person name="James T.Y."/>
        </authorList>
    </citation>
    <scope>NUCLEOTIDE SEQUENCE [LARGE SCALE GENOMIC DNA]</scope>
    <source>
        <strain evidence="1 2">JEL0888</strain>
    </source>
</reference>
<evidence type="ECO:0000313" key="2">
    <source>
        <dbReference type="Proteomes" id="UP001527925"/>
    </source>
</evidence>